<dbReference type="EMBL" id="JAHEPS010000001">
    <property type="protein sequence ID" value="MBT1443138.1"/>
    <property type="molecule type" value="Genomic_DNA"/>
</dbReference>
<evidence type="ECO:0000259" key="1">
    <source>
        <dbReference type="Pfam" id="PF07238"/>
    </source>
</evidence>
<dbReference type="InterPro" id="IPR009875">
    <property type="entry name" value="PilZ_domain"/>
</dbReference>
<proteinExistence type="predicted"/>
<name>A0ABS5UZQ9_9GAMM</name>
<evidence type="ECO:0000313" key="3">
    <source>
        <dbReference type="Proteomes" id="UP001195903"/>
    </source>
</evidence>
<dbReference type="SUPFAM" id="SSF141371">
    <property type="entry name" value="PilZ domain-like"/>
    <property type="match status" value="1"/>
</dbReference>
<comment type="caution">
    <text evidence="2">The sequence shown here is derived from an EMBL/GenBank/DDBJ whole genome shotgun (WGS) entry which is preliminary data.</text>
</comment>
<reference evidence="2 3" key="1">
    <citation type="submission" date="2021-05" db="EMBL/GenBank/DDBJ databases">
        <title>Shewanella sp. JM162201.</title>
        <authorList>
            <person name="Xu S."/>
            <person name="Li A."/>
        </authorList>
    </citation>
    <scope>NUCLEOTIDE SEQUENCE [LARGE SCALE GENOMIC DNA]</scope>
    <source>
        <strain evidence="2 3">JM162201</strain>
    </source>
</reference>
<dbReference type="Gene3D" id="2.40.10.220">
    <property type="entry name" value="predicted glycosyltransferase like domains"/>
    <property type="match status" value="1"/>
</dbReference>
<protein>
    <submittedName>
        <fullName evidence="2">PilZ domain-containing protein</fullName>
    </submittedName>
</protein>
<gene>
    <name evidence="2" type="ORF">KJI95_01160</name>
</gene>
<organism evidence="2 3">
    <name type="scientific">Shewanella jiangmenensis</name>
    <dbReference type="NCBI Taxonomy" id="2837387"/>
    <lineage>
        <taxon>Bacteria</taxon>
        <taxon>Pseudomonadati</taxon>
        <taxon>Pseudomonadota</taxon>
        <taxon>Gammaproteobacteria</taxon>
        <taxon>Alteromonadales</taxon>
        <taxon>Shewanellaceae</taxon>
        <taxon>Shewanella</taxon>
    </lineage>
</organism>
<dbReference type="RefSeq" id="WP_214505336.1">
    <property type="nucleotide sequence ID" value="NZ_JAHEPS010000001.1"/>
</dbReference>
<dbReference type="Proteomes" id="UP001195903">
    <property type="component" value="Unassembled WGS sequence"/>
</dbReference>
<feature type="domain" description="PilZ" evidence="1">
    <location>
        <begin position="11"/>
        <end position="96"/>
    </location>
</feature>
<dbReference type="Pfam" id="PF07238">
    <property type="entry name" value="PilZ"/>
    <property type="match status" value="1"/>
</dbReference>
<sequence>MDDNPKEYEEKRRSLRVDMEAERIVLRWTDKSGAEQVDNGICIDLSRRGILFEYRLPFALGELVEVTFNPDTDKENTIQGQVCRCSEAHAHSFHIAMQLI</sequence>
<keyword evidence="3" id="KW-1185">Reference proteome</keyword>
<accession>A0ABS5UZQ9</accession>
<evidence type="ECO:0000313" key="2">
    <source>
        <dbReference type="EMBL" id="MBT1443138.1"/>
    </source>
</evidence>